<comment type="caution">
    <text evidence="5">The sequence shown here is derived from an EMBL/GenBank/DDBJ whole genome shotgun (WGS) entry which is preliminary data.</text>
</comment>
<keyword evidence="2" id="KW-0812">Transmembrane</keyword>
<dbReference type="InterPro" id="IPR007318">
    <property type="entry name" value="Phopholipid_MeTrfase"/>
</dbReference>
<dbReference type="Gene3D" id="1.20.120.1630">
    <property type="match status" value="1"/>
</dbReference>
<keyword evidence="4" id="KW-0472">Membrane</keyword>
<protein>
    <submittedName>
        <fullName evidence="5">Isoprenylcysteine carboxylmethyltransferase family protein</fullName>
    </submittedName>
</protein>
<dbReference type="Pfam" id="PF04191">
    <property type="entry name" value="PEMT"/>
    <property type="match status" value="1"/>
</dbReference>
<comment type="subcellular location">
    <subcellularLocation>
        <location evidence="1">Endomembrane system</location>
        <topology evidence="1">Multi-pass membrane protein</topology>
    </subcellularLocation>
</comment>
<keyword evidence="3" id="KW-1133">Transmembrane helix</keyword>
<keyword evidence="6" id="KW-1185">Reference proteome</keyword>
<organism evidence="5 6">
    <name type="scientific">Nocardioides cavernae</name>
    <dbReference type="NCBI Taxonomy" id="1921566"/>
    <lineage>
        <taxon>Bacteria</taxon>
        <taxon>Bacillati</taxon>
        <taxon>Actinomycetota</taxon>
        <taxon>Actinomycetes</taxon>
        <taxon>Propionibacteriales</taxon>
        <taxon>Nocardioidaceae</taxon>
        <taxon>Nocardioides</taxon>
    </lineage>
</organism>
<gene>
    <name evidence="5" type="ORF">IEZ26_03030</name>
</gene>
<accession>A0ABR8N8Q3</accession>
<evidence type="ECO:0000256" key="2">
    <source>
        <dbReference type="ARBA" id="ARBA00022692"/>
    </source>
</evidence>
<evidence type="ECO:0000313" key="6">
    <source>
        <dbReference type="Proteomes" id="UP000618818"/>
    </source>
</evidence>
<dbReference type="RefSeq" id="WP_191193436.1">
    <property type="nucleotide sequence ID" value="NZ_JACXYZ010000001.1"/>
</dbReference>
<sequence>MKRPPPPLLALVAALAQRGLSRGAPPSSGSRRAAAAVTAATSVALAGGASMRFRAQHTTVEPFDPSKASSLVVSGPNSRTRNPMYVGMAGLLVANALRRGSWPGVLPVVVFVAVIDRFQIAAEERALADRFGADYAAYRASVPRWLGTRSFSG</sequence>
<reference evidence="5 6" key="1">
    <citation type="submission" date="2020-09" db="EMBL/GenBank/DDBJ databases">
        <title>novel species in genus Nocardioides.</title>
        <authorList>
            <person name="Zhang G."/>
        </authorList>
    </citation>
    <scope>NUCLEOTIDE SEQUENCE [LARGE SCALE GENOMIC DNA]</scope>
    <source>
        <strain evidence="5 6">KCTC 39551</strain>
    </source>
</reference>
<evidence type="ECO:0000256" key="4">
    <source>
        <dbReference type="ARBA" id="ARBA00023136"/>
    </source>
</evidence>
<name>A0ABR8N8Q3_9ACTN</name>
<proteinExistence type="predicted"/>
<evidence type="ECO:0000256" key="1">
    <source>
        <dbReference type="ARBA" id="ARBA00004127"/>
    </source>
</evidence>
<dbReference type="EMBL" id="JACXYZ010000001">
    <property type="protein sequence ID" value="MBD3923580.1"/>
    <property type="molecule type" value="Genomic_DNA"/>
</dbReference>
<dbReference type="Proteomes" id="UP000618818">
    <property type="component" value="Unassembled WGS sequence"/>
</dbReference>
<evidence type="ECO:0000313" key="5">
    <source>
        <dbReference type="EMBL" id="MBD3923580.1"/>
    </source>
</evidence>
<evidence type="ECO:0000256" key="3">
    <source>
        <dbReference type="ARBA" id="ARBA00022989"/>
    </source>
</evidence>